<dbReference type="EMBL" id="CAJHNJ030000086">
    <property type="protein sequence ID" value="CAG9134827.1"/>
    <property type="molecule type" value="Genomic_DNA"/>
</dbReference>
<keyword evidence="2" id="KW-1185">Reference proteome</keyword>
<accession>A0A8S4G5S2</accession>
<sequence length="32" mass="3966">MLLSVDDISEFVPRRRYQESKGREEYSRHIIR</sequence>
<protein>
    <submittedName>
        <fullName evidence="1">(diamondback moth) hypothetical protein</fullName>
    </submittedName>
</protein>
<name>A0A8S4G5S2_PLUXY</name>
<dbReference type="AlphaFoldDB" id="A0A8S4G5S2"/>
<comment type="caution">
    <text evidence="1">The sequence shown here is derived from an EMBL/GenBank/DDBJ whole genome shotgun (WGS) entry which is preliminary data.</text>
</comment>
<dbReference type="Proteomes" id="UP000653454">
    <property type="component" value="Unassembled WGS sequence"/>
</dbReference>
<organism evidence="1 2">
    <name type="scientific">Plutella xylostella</name>
    <name type="common">Diamondback moth</name>
    <name type="synonym">Plutella maculipennis</name>
    <dbReference type="NCBI Taxonomy" id="51655"/>
    <lineage>
        <taxon>Eukaryota</taxon>
        <taxon>Metazoa</taxon>
        <taxon>Ecdysozoa</taxon>
        <taxon>Arthropoda</taxon>
        <taxon>Hexapoda</taxon>
        <taxon>Insecta</taxon>
        <taxon>Pterygota</taxon>
        <taxon>Neoptera</taxon>
        <taxon>Endopterygota</taxon>
        <taxon>Lepidoptera</taxon>
        <taxon>Glossata</taxon>
        <taxon>Ditrysia</taxon>
        <taxon>Yponomeutoidea</taxon>
        <taxon>Plutellidae</taxon>
        <taxon>Plutella</taxon>
    </lineage>
</organism>
<evidence type="ECO:0000313" key="1">
    <source>
        <dbReference type="EMBL" id="CAG9134827.1"/>
    </source>
</evidence>
<gene>
    <name evidence="1" type="ORF">PLXY2_LOCUS13086</name>
</gene>
<reference evidence="1" key="1">
    <citation type="submission" date="2020-11" db="EMBL/GenBank/DDBJ databases">
        <authorList>
            <person name="Whiteford S."/>
        </authorList>
    </citation>
    <scope>NUCLEOTIDE SEQUENCE</scope>
</reference>
<evidence type="ECO:0000313" key="2">
    <source>
        <dbReference type="Proteomes" id="UP000653454"/>
    </source>
</evidence>
<proteinExistence type="predicted"/>